<feature type="binding site" evidence="23">
    <location>
        <position position="78"/>
    </location>
    <ligand>
        <name>a divalent metal cation</name>
        <dbReference type="ChEBI" id="CHEBI:60240"/>
    </ligand>
</feature>
<dbReference type="CDD" id="cd14264">
    <property type="entry name" value="DAGK_IM"/>
    <property type="match status" value="1"/>
</dbReference>
<evidence type="ECO:0000313" key="26">
    <source>
        <dbReference type="Proteomes" id="UP000295565"/>
    </source>
</evidence>
<keyword evidence="10 23" id="KW-0479">Metal-binding</keyword>
<comment type="subcellular location">
    <subcellularLocation>
        <location evidence="1 24">Cell inner membrane</location>
        <topology evidence="1 24">Multi-pass membrane protein</topology>
    </subcellularLocation>
</comment>
<dbReference type="GO" id="GO:0006654">
    <property type="term" value="P:phosphatidic acid biosynthetic process"/>
    <property type="evidence" value="ECO:0007669"/>
    <property type="project" value="InterPro"/>
</dbReference>
<evidence type="ECO:0000256" key="2">
    <source>
        <dbReference type="ARBA" id="ARBA00005967"/>
    </source>
</evidence>
<evidence type="ECO:0000256" key="14">
    <source>
        <dbReference type="ARBA" id="ARBA00022842"/>
    </source>
</evidence>
<dbReference type="GO" id="GO:0005524">
    <property type="term" value="F:ATP binding"/>
    <property type="evidence" value="ECO:0007669"/>
    <property type="project" value="UniProtKB-KW"/>
</dbReference>
<evidence type="ECO:0000256" key="5">
    <source>
        <dbReference type="ARBA" id="ARBA00022475"/>
    </source>
</evidence>
<keyword evidence="6" id="KW-0444">Lipid biosynthesis</keyword>
<sequence length="120" mass="13287">MGHTYTHKGIKRIVYATGYSLQGLKFAWREAAFRQEICCCIPLSILTFFLSISATEQVLLVMSLGGILITEVLNSAIEAVVDRIGTDWNEYSKMAKDLGSLAVLLAIFLAIFTWVIILVA</sequence>
<dbReference type="RefSeq" id="WP_131912964.1">
    <property type="nucleotide sequence ID" value="NZ_OU594967.1"/>
</dbReference>
<organism evidence="25 26">
    <name type="scientific">Celerinatantimonas diazotrophica</name>
    <dbReference type="NCBI Taxonomy" id="412034"/>
    <lineage>
        <taxon>Bacteria</taxon>
        <taxon>Pseudomonadati</taxon>
        <taxon>Pseudomonadota</taxon>
        <taxon>Gammaproteobacteria</taxon>
        <taxon>Celerinatantimonadaceae</taxon>
        <taxon>Celerinatantimonas</taxon>
    </lineage>
</organism>
<evidence type="ECO:0000256" key="15">
    <source>
        <dbReference type="ARBA" id="ARBA00022989"/>
    </source>
</evidence>
<evidence type="ECO:0000256" key="13">
    <source>
        <dbReference type="ARBA" id="ARBA00022840"/>
    </source>
</evidence>
<feature type="binding site" evidence="22">
    <location>
        <position position="78"/>
    </location>
    <ligand>
        <name>ATP</name>
        <dbReference type="ChEBI" id="CHEBI:30616"/>
    </ligand>
</feature>
<keyword evidence="9 24" id="KW-0812">Transmembrane</keyword>
<dbReference type="InterPro" id="IPR000829">
    <property type="entry name" value="DAGK"/>
</dbReference>
<feature type="binding site" evidence="21">
    <location>
        <position position="12"/>
    </location>
    <ligand>
        <name>substrate</name>
    </ligand>
</feature>
<dbReference type="GO" id="GO:0046872">
    <property type="term" value="F:metal ion binding"/>
    <property type="evidence" value="ECO:0007669"/>
    <property type="project" value="UniProtKB-KW"/>
</dbReference>
<dbReference type="PROSITE" id="PS01069">
    <property type="entry name" value="DAGK_PROKAR"/>
    <property type="match status" value="1"/>
</dbReference>
<evidence type="ECO:0000256" key="17">
    <source>
        <dbReference type="ARBA" id="ARBA00023136"/>
    </source>
</evidence>
<dbReference type="EC" id="2.7.1.107" evidence="3 24"/>
<feature type="transmembrane region" description="Helical" evidence="24">
    <location>
        <begin position="98"/>
        <end position="119"/>
    </location>
</feature>
<evidence type="ECO:0000256" key="8">
    <source>
        <dbReference type="ARBA" id="ARBA00022679"/>
    </source>
</evidence>
<feature type="binding site" evidence="22">
    <location>
        <position position="19"/>
    </location>
    <ligand>
        <name>ATP</name>
        <dbReference type="ChEBI" id="CHEBI:30616"/>
    </ligand>
</feature>
<evidence type="ECO:0000256" key="12">
    <source>
        <dbReference type="ARBA" id="ARBA00022777"/>
    </source>
</evidence>
<feature type="transmembrane region" description="Helical" evidence="24">
    <location>
        <begin position="31"/>
        <end position="52"/>
    </location>
</feature>
<keyword evidence="16 24" id="KW-0443">Lipid metabolism</keyword>
<evidence type="ECO:0000256" key="22">
    <source>
        <dbReference type="PIRSR" id="PIRSR600829-3"/>
    </source>
</evidence>
<evidence type="ECO:0000256" key="11">
    <source>
        <dbReference type="ARBA" id="ARBA00022741"/>
    </source>
</evidence>
<gene>
    <name evidence="25" type="ORF">EV690_2162</name>
</gene>
<evidence type="ECO:0000256" key="20">
    <source>
        <dbReference type="PIRSR" id="PIRSR600829-1"/>
    </source>
</evidence>
<protein>
    <recommendedName>
        <fullName evidence="4 24">Diacylglycerol kinase</fullName>
        <ecNumber evidence="3 24">2.7.1.107</ecNumber>
    </recommendedName>
</protein>
<accession>A0A4R1JLW9</accession>
<keyword evidence="26" id="KW-1185">Reference proteome</keyword>
<feature type="transmembrane region" description="Helical" evidence="24">
    <location>
        <begin position="58"/>
        <end position="77"/>
    </location>
</feature>
<proteinExistence type="inferred from homology"/>
<feature type="active site" description="Proton acceptor" evidence="20">
    <location>
        <position position="71"/>
    </location>
</feature>
<feature type="binding site" evidence="23">
    <location>
        <position position="30"/>
    </location>
    <ligand>
        <name>a divalent metal cation</name>
        <dbReference type="ChEBI" id="CHEBI:60240"/>
    </ligand>
</feature>
<keyword evidence="8 24" id="KW-0808">Transferase</keyword>
<feature type="binding site" evidence="21">
    <location>
        <begin position="32"/>
        <end position="36"/>
    </location>
    <ligand>
        <name>substrate</name>
    </ligand>
</feature>
<feature type="binding site" evidence="22">
    <location>
        <position position="30"/>
    </location>
    <ligand>
        <name>ATP</name>
        <dbReference type="ChEBI" id="CHEBI:30616"/>
    </ligand>
</feature>
<dbReference type="Pfam" id="PF01219">
    <property type="entry name" value="DAGK_prokar"/>
    <property type="match status" value="1"/>
</dbReference>
<evidence type="ECO:0000256" key="21">
    <source>
        <dbReference type="PIRSR" id="PIRSR600829-2"/>
    </source>
</evidence>
<evidence type="ECO:0000256" key="24">
    <source>
        <dbReference type="RuleBase" id="RU363065"/>
    </source>
</evidence>
<evidence type="ECO:0000256" key="19">
    <source>
        <dbReference type="ARBA" id="ARBA00023264"/>
    </source>
</evidence>
<dbReference type="OrthoDB" id="9796011at2"/>
<comment type="cofactor">
    <cofactor evidence="23">
        <name>Mg(2+)</name>
        <dbReference type="ChEBI" id="CHEBI:18420"/>
    </cofactor>
    <text evidence="23">Mn(2+), Zn(2+), Cd(2+) and Co(2+) support activity to lesser extents.</text>
</comment>
<keyword evidence="19 24" id="KW-1208">Phospholipid metabolism</keyword>
<evidence type="ECO:0000256" key="4">
    <source>
        <dbReference type="ARBA" id="ARBA00017575"/>
    </source>
</evidence>
<evidence type="ECO:0000256" key="1">
    <source>
        <dbReference type="ARBA" id="ARBA00004429"/>
    </source>
</evidence>
<evidence type="ECO:0000256" key="3">
    <source>
        <dbReference type="ARBA" id="ARBA00012133"/>
    </source>
</evidence>
<dbReference type="InterPro" id="IPR033718">
    <property type="entry name" value="DAGK_prok"/>
</dbReference>
<feature type="binding site" evidence="22">
    <location>
        <position position="12"/>
    </location>
    <ligand>
        <name>ATP</name>
        <dbReference type="ChEBI" id="CHEBI:30616"/>
    </ligand>
</feature>
<keyword evidence="17 24" id="KW-0472">Membrane</keyword>
<dbReference type="Gene3D" id="1.10.287.3610">
    <property type="match status" value="1"/>
</dbReference>
<evidence type="ECO:0000256" key="16">
    <source>
        <dbReference type="ARBA" id="ARBA00023098"/>
    </source>
</evidence>
<dbReference type="PANTHER" id="PTHR34299">
    <property type="entry name" value="DIACYLGLYCEROL KINASE"/>
    <property type="match status" value="1"/>
</dbReference>
<keyword evidence="14 23" id="KW-0460">Magnesium</keyword>
<evidence type="ECO:0000256" key="18">
    <source>
        <dbReference type="ARBA" id="ARBA00023209"/>
    </source>
</evidence>
<feature type="binding site" evidence="21">
    <location>
        <position position="71"/>
    </location>
    <ligand>
        <name>substrate</name>
    </ligand>
</feature>
<dbReference type="AlphaFoldDB" id="A0A4R1JLW9"/>
<dbReference type="EMBL" id="SMGD01000013">
    <property type="protein sequence ID" value="TCK52062.1"/>
    <property type="molecule type" value="Genomic_DNA"/>
</dbReference>
<dbReference type="Proteomes" id="UP000295565">
    <property type="component" value="Unassembled WGS sequence"/>
</dbReference>
<name>A0A4R1JLW9_9GAMM</name>
<dbReference type="InterPro" id="IPR036945">
    <property type="entry name" value="DAGK_sf"/>
</dbReference>
<dbReference type="GO" id="GO:0004143">
    <property type="term" value="F:ATP-dependent diacylglycerol kinase activity"/>
    <property type="evidence" value="ECO:0007669"/>
    <property type="project" value="UniProtKB-EC"/>
</dbReference>
<feature type="binding site" evidence="22">
    <location>
        <begin position="96"/>
        <end position="97"/>
    </location>
    <ligand>
        <name>ATP</name>
        <dbReference type="ChEBI" id="CHEBI:30616"/>
    </ligand>
</feature>
<evidence type="ECO:0000256" key="10">
    <source>
        <dbReference type="ARBA" id="ARBA00022723"/>
    </source>
</evidence>
<keyword evidence="7 24" id="KW-0997">Cell inner membrane</keyword>
<comment type="caution">
    <text evidence="25">The sequence shown here is derived from an EMBL/GenBank/DDBJ whole genome shotgun (WGS) entry which is preliminary data.</text>
</comment>
<comment type="catalytic activity">
    <reaction evidence="24">
        <text>a 1,2-diacyl-sn-glycerol + ATP = a 1,2-diacyl-sn-glycero-3-phosphate + ADP + H(+)</text>
        <dbReference type="Rhea" id="RHEA:10272"/>
        <dbReference type="ChEBI" id="CHEBI:15378"/>
        <dbReference type="ChEBI" id="CHEBI:17815"/>
        <dbReference type="ChEBI" id="CHEBI:30616"/>
        <dbReference type="ChEBI" id="CHEBI:58608"/>
        <dbReference type="ChEBI" id="CHEBI:456216"/>
        <dbReference type="EC" id="2.7.1.107"/>
    </reaction>
</comment>
<evidence type="ECO:0000256" key="9">
    <source>
        <dbReference type="ARBA" id="ARBA00022692"/>
    </source>
</evidence>
<dbReference type="GO" id="GO:0005886">
    <property type="term" value="C:plasma membrane"/>
    <property type="evidence" value="ECO:0007669"/>
    <property type="project" value="UniProtKB-SubCell"/>
</dbReference>
<keyword evidence="12 24" id="KW-0418">Kinase</keyword>
<evidence type="ECO:0000313" key="25">
    <source>
        <dbReference type="EMBL" id="TCK52062.1"/>
    </source>
</evidence>
<evidence type="ECO:0000256" key="6">
    <source>
        <dbReference type="ARBA" id="ARBA00022516"/>
    </source>
</evidence>
<comment type="similarity">
    <text evidence="2 24">Belongs to the bacterial diacylglycerol kinase family.</text>
</comment>
<evidence type="ECO:0000256" key="7">
    <source>
        <dbReference type="ARBA" id="ARBA00022519"/>
    </source>
</evidence>
<keyword evidence="13 22" id="KW-0067">ATP-binding</keyword>
<keyword evidence="15 24" id="KW-1133">Transmembrane helix</keyword>
<keyword evidence="11 22" id="KW-0547">Nucleotide-binding</keyword>
<feature type="binding site" evidence="21">
    <location>
        <position position="100"/>
    </location>
    <ligand>
        <name>substrate</name>
    </ligand>
</feature>
<keyword evidence="18" id="KW-0594">Phospholipid biosynthesis</keyword>
<dbReference type="PANTHER" id="PTHR34299:SF1">
    <property type="entry name" value="DIACYLGLYCEROL KINASE"/>
    <property type="match status" value="1"/>
</dbReference>
<evidence type="ECO:0000256" key="23">
    <source>
        <dbReference type="PIRSR" id="PIRSR600829-4"/>
    </source>
</evidence>
<reference evidence="25 26" key="1">
    <citation type="submission" date="2019-03" db="EMBL/GenBank/DDBJ databases">
        <title>Genomic Encyclopedia of Type Strains, Phase IV (KMG-IV): sequencing the most valuable type-strain genomes for metagenomic binning, comparative biology and taxonomic classification.</title>
        <authorList>
            <person name="Goeker M."/>
        </authorList>
    </citation>
    <scope>NUCLEOTIDE SEQUENCE [LARGE SCALE GENOMIC DNA]</scope>
    <source>
        <strain evidence="25 26">DSM 18577</strain>
    </source>
</reference>
<keyword evidence="5" id="KW-1003">Cell membrane</keyword>
<comment type="function">
    <text evidence="24">Catalyzes the ATP-dependent phosphorylation of sn-l,2-diacylglycerol (DAG) to phosphatidic acid. Involved in the recycling of diacylglycerol produced as a by-product during membrane-derived oligosaccharide (MDO) biosynthesis.</text>
</comment>